<dbReference type="InterPro" id="IPR001296">
    <property type="entry name" value="Glyco_trans_1"/>
</dbReference>
<comment type="caution">
    <text evidence="2">The sequence shown here is derived from an EMBL/GenBank/DDBJ whole genome shotgun (WGS) entry which is preliminary data.</text>
</comment>
<sequence length="337" mass="39432">MKVLHAPENIAGQASMIAKAQRELGIEADVLVFNQKKYNYYCDINLSLSEKRRIIQYILLTFNFIRCFFKYDVFHFHFGFSLLPYNLDLPILKLFGKKIIMHYWGSDIRQSDIAINYVYFKTLDELQKIFPADNDTIKRKSIKRIEKYINISIVGDYQLLPYSPNSIVVKQALEISKFPFIGCQKENNKIIIIHAPSDREKKGTKYVIPAIERLKDEKYNIDFILIENKTHYEATELYKNADIIIDQIVLESHGTLAMEAMALGKPVLCRIDEKFMKYYQGLPLISTDPDNIYDNLKLLIENPDLREELGKKGRKYVEDVHDSKKIAMHLIELYQNI</sequence>
<evidence type="ECO:0000259" key="1">
    <source>
        <dbReference type="Pfam" id="PF00534"/>
    </source>
</evidence>
<dbReference type="Pfam" id="PF00534">
    <property type="entry name" value="Glycos_transf_1"/>
    <property type="match status" value="1"/>
</dbReference>
<proteinExistence type="predicted"/>
<gene>
    <name evidence="2" type="ORF">A2Z22_01815</name>
</gene>
<dbReference type="AlphaFoldDB" id="A0A1F7X834"/>
<dbReference type="PANTHER" id="PTHR12526">
    <property type="entry name" value="GLYCOSYLTRANSFERASE"/>
    <property type="match status" value="1"/>
</dbReference>
<evidence type="ECO:0000313" key="3">
    <source>
        <dbReference type="Proteomes" id="UP000177053"/>
    </source>
</evidence>
<reference evidence="2 3" key="1">
    <citation type="journal article" date="2016" name="Nat. Commun.">
        <title>Thousands of microbial genomes shed light on interconnected biogeochemical processes in an aquifer system.</title>
        <authorList>
            <person name="Anantharaman K."/>
            <person name="Brown C.T."/>
            <person name="Hug L.A."/>
            <person name="Sharon I."/>
            <person name="Castelle C.J."/>
            <person name="Probst A.J."/>
            <person name="Thomas B.C."/>
            <person name="Singh A."/>
            <person name="Wilkins M.J."/>
            <person name="Karaoz U."/>
            <person name="Brodie E.L."/>
            <person name="Williams K.H."/>
            <person name="Hubbard S.S."/>
            <person name="Banfield J.F."/>
        </authorList>
    </citation>
    <scope>NUCLEOTIDE SEQUENCE [LARGE SCALE GENOMIC DNA]</scope>
</reference>
<dbReference type="PANTHER" id="PTHR12526:SF625">
    <property type="entry name" value="PHOSPHATIDYLINOSITOL GLYCAN-CLASS A"/>
    <property type="match status" value="1"/>
</dbReference>
<dbReference type="Gene3D" id="3.40.50.2000">
    <property type="entry name" value="Glycogen Phosphorylase B"/>
    <property type="match status" value="4"/>
</dbReference>
<accession>A0A1F7X834</accession>
<organism evidence="2 3">
    <name type="scientific">Candidatus Woesebacteria bacterium RBG_16_34_12</name>
    <dbReference type="NCBI Taxonomy" id="1802480"/>
    <lineage>
        <taxon>Bacteria</taxon>
        <taxon>Candidatus Woeseibacteriota</taxon>
    </lineage>
</organism>
<dbReference type="SUPFAM" id="SSF53756">
    <property type="entry name" value="UDP-Glycosyltransferase/glycogen phosphorylase"/>
    <property type="match status" value="1"/>
</dbReference>
<dbReference type="EMBL" id="MGFS01000024">
    <property type="protein sequence ID" value="OGM11202.1"/>
    <property type="molecule type" value="Genomic_DNA"/>
</dbReference>
<name>A0A1F7X834_9BACT</name>
<dbReference type="Proteomes" id="UP000177053">
    <property type="component" value="Unassembled WGS sequence"/>
</dbReference>
<dbReference type="CDD" id="cd03801">
    <property type="entry name" value="GT4_PimA-like"/>
    <property type="match status" value="1"/>
</dbReference>
<feature type="domain" description="Glycosyl transferase family 1" evidence="1">
    <location>
        <begin position="231"/>
        <end position="315"/>
    </location>
</feature>
<evidence type="ECO:0000313" key="2">
    <source>
        <dbReference type="EMBL" id="OGM11202.1"/>
    </source>
</evidence>
<dbReference type="GO" id="GO:0016757">
    <property type="term" value="F:glycosyltransferase activity"/>
    <property type="evidence" value="ECO:0007669"/>
    <property type="project" value="InterPro"/>
</dbReference>
<protein>
    <recommendedName>
        <fullName evidence="1">Glycosyl transferase family 1 domain-containing protein</fullName>
    </recommendedName>
</protein>